<feature type="region of interest" description="Disordered" evidence="1">
    <location>
        <begin position="86"/>
        <end position="119"/>
    </location>
</feature>
<dbReference type="Proteomes" id="UP000294933">
    <property type="component" value="Unassembled WGS sequence"/>
</dbReference>
<organism evidence="2 3">
    <name type="scientific">Rickenella mellea</name>
    <dbReference type="NCBI Taxonomy" id="50990"/>
    <lineage>
        <taxon>Eukaryota</taxon>
        <taxon>Fungi</taxon>
        <taxon>Dikarya</taxon>
        <taxon>Basidiomycota</taxon>
        <taxon>Agaricomycotina</taxon>
        <taxon>Agaricomycetes</taxon>
        <taxon>Hymenochaetales</taxon>
        <taxon>Rickenellaceae</taxon>
        <taxon>Rickenella</taxon>
    </lineage>
</organism>
<reference evidence="2 3" key="1">
    <citation type="submission" date="2018-06" db="EMBL/GenBank/DDBJ databases">
        <title>A transcriptomic atlas of mushroom development highlights an independent origin of complex multicellularity.</title>
        <authorList>
            <consortium name="DOE Joint Genome Institute"/>
            <person name="Krizsan K."/>
            <person name="Almasi E."/>
            <person name="Merenyi Z."/>
            <person name="Sahu N."/>
            <person name="Viragh M."/>
            <person name="Koszo T."/>
            <person name="Mondo S."/>
            <person name="Kiss B."/>
            <person name="Balint B."/>
            <person name="Kues U."/>
            <person name="Barry K."/>
            <person name="Hegedus J.C."/>
            <person name="Henrissat B."/>
            <person name="Johnson J."/>
            <person name="Lipzen A."/>
            <person name="Ohm R."/>
            <person name="Nagy I."/>
            <person name="Pangilinan J."/>
            <person name="Yan J."/>
            <person name="Xiong Y."/>
            <person name="Grigoriev I.V."/>
            <person name="Hibbett D.S."/>
            <person name="Nagy L.G."/>
        </authorList>
    </citation>
    <scope>NUCLEOTIDE SEQUENCE [LARGE SCALE GENOMIC DNA]</scope>
    <source>
        <strain evidence="2 3">SZMC22713</strain>
    </source>
</reference>
<dbReference type="AlphaFoldDB" id="A0A4Y7QHR0"/>
<proteinExistence type="predicted"/>
<keyword evidence="3" id="KW-1185">Reference proteome</keyword>
<evidence type="ECO:0000256" key="1">
    <source>
        <dbReference type="SAM" id="MobiDB-lite"/>
    </source>
</evidence>
<dbReference type="OrthoDB" id="4062651at2759"/>
<protein>
    <submittedName>
        <fullName evidence="2">Uncharacterized protein</fullName>
    </submittedName>
</protein>
<accession>A0A4Y7QHR0</accession>
<name>A0A4Y7QHR0_9AGAM</name>
<dbReference type="VEuPathDB" id="FungiDB:BD410DRAFT_782269"/>
<evidence type="ECO:0000313" key="2">
    <source>
        <dbReference type="EMBL" id="TDL27194.1"/>
    </source>
</evidence>
<gene>
    <name evidence="2" type="ORF">BD410DRAFT_782269</name>
</gene>
<evidence type="ECO:0000313" key="3">
    <source>
        <dbReference type="Proteomes" id="UP000294933"/>
    </source>
</evidence>
<feature type="region of interest" description="Disordered" evidence="1">
    <location>
        <begin position="152"/>
        <end position="211"/>
    </location>
</feature>
<dbReference type="EMBL" id="ML170159">
    <property type="protein sequence ID" value="TDL27194.1"/>
    <property type="molecule type" value="Genomic_DNA"/>
</dbReference>
<sequence>MATSTQSFERTDAIDMTKEKDWSHQLGLMDWDSTRIVFTKRSLVEFLKYTGVTIDTNYTNISKLPRYAQFGKLVVEDPLAPPASEDKNFYAGTCNEEPARPSRRVRTAPGGSTSNIFGEAEFGDDALSSAPRQNRLPDIGLELVTGPDEFVTEEESTMGNNFKPSRRVRTGPGGKDSLADLWSEEPPVAEFKPTRKVRQAPGGQDNLAGIL</sequence>